<keyword evidence="2" id="KW-1185">Reference proteome</keyword>
<accession>A0ACB9CSN0</accession>
<proteinExistence type="predicted"/>
<reference evidence="2" key="1">
    <citation type="journal article" date="2022" name="Mol. Ecol. Resour.">
        <title>The genomes of chicory, endive, great burdock and yacon provide insights into Asteraceae palaeo-polyploidization history and plant inulin production.</title>
        <authorList>
            <person name="Fan W."/>
            <person name="Wang S."/>
            <person name="Wang H."/>
            <person name="Wang A."/>
            <person name="Jiang F."/>
            <person name="Liu H."/>
            <person name="Zhao H."/>
            <person name="Xu D."/>
            <person name="Zhang Y."/>
        </authorList>
    </citation>
    <scope>NUCLEOTIDE SEQUENCE [LARGE SCALE GENOMIC DNA]</scope>
    <source>
        <strain evidence="2">cv. Punajuju</strain>
    </source>
</reference>
<evidence type="ECO:0000313" key="1">
    <source>
        <dbReference type="EMBL" id="KAI3737317.1"/>
    </source>
</evidence>
<evidence type="ECO:0000313" key="2">
    <source>
        <dbReference type="Proteomes" id="UP001055811"/>
    </source>
</evidence>
<dbReference type="Proteomes" id="UP001055811">
    <property type="component" value="Linkage Group LG05"/>
</dbReference>
<name>A0ACB9CSN0_CICIN</name>
<comment type="caution">
    <text evidence="1">The sequence shown here is derived from an EMBL/GenBank/DDBJ whole genome shotgun (WGS) entry which is preliminary data.</text>
</comment>
<sequence>MNPRCRKANLLRFSLDALHLDPSAIILSKDRPECESRFKQFLHIRFKTSCFTSESIALRSASQSGKLSDVVAKRFGIGKDCGRCGRCRSSVGSTTGD</sequence>
<reference evidence="1 2" key="2">
    <citation type="journal article" date="2022" name="Mol. Ecol. Resour.">
        <title>The genomes of chicory, endive, great burdock and yacon provide insights into Asteraceae paleo-polyploidization history and plant inulin production.</title>
        <authorList>
            <person name="Fan W."/>
            <person name="Wang S."/>
            <person name="Wang H."/>
            <person name="Wang A."/>
            <person name="Jiang F."/>
            <person name="Liu H."/>
            <person name="Zhao H."/>
            <person name="Xu D."/>
            <person name="Zhang Y."/>
        </authorList>
    </citation>
    <scope>NUCLEOTIDE SEQUENCE [LARGE SCALE GENOMIC DNA]</scope>
    <source>
        <strain evidence="2">cv. Punajuju</strain>
        <tissue evidence="1">Leaves</tissue>
    </source>
</reference>
<organism evidence="1 2">
    <name type="scientific">Cichorium intybus</name>
    <name type="common">Chicory</name>
    <dbReference type="NCBI Taxonomy" id="13427"/>
    <lineage>
        <taxon>Eukaryota</taxon>
        <taxon>Viridiplantae</taxon>
        <taxon>Streptophyta</taxon>
        <taxon>Embryophyta</taxon>
        <taxon>Tracheophyta</taxon>
        <taxon>Spermatophyta</taxon>
        <taxon>Magnoliopsida</taxon>
        <taxon>eudicotyledons</taxon>
        <taxon>Gunneridae</taxon>
        <taxon>Pentapetalae</taxon>
        <taxon>asterids</taxon>
        <taxon>campanulids</taxon>
        <taxon>Asterales</taxon>
        <taxon>Asteraceae</taxon>
        <taxon>Cichorioideae</taxon>
        <taxon>Cichorieae</taxon>
        <taxon>Cichoriinae</taxon>
        <taxon>Cichorium</taxon>
    </lineage>
</organism>
<gene>
    <name evidence="1" type="ORF">L2E82_27314</name>
</gene>
<protein>
    <submittedName>
        <fullName evidence="1">Uncharacterized protein</fullName>
    </submittedName>
</protein>
<dbReference type="EMBL" id="CM042013">
    <property type="protein sequence ID" value="KAI3737317.1"/>
    <property type="molecule type" value="Genomic_DNA"/>
</dbReference>